<dbReference type="AlphaFoldDB" id="A0A261G2D4"/>
<reference evidence="1 2" key="1">
    <citation type="journal article" date="2017" name="BMC Genomics">
        <title>Comparative genomic and phylogenomic analyses of the Bifidobacteriaceae family.</title>
        <authorList>
            <person name="Lugli G.A."/>
            <person name="Milani C."/>
            <person name="Turroni F."/>
            <person name="Duranti S."/>
            <person name="Mancabelli L."/>
            <person name="Mangifesta M."/>
            <person name="Ferrario C."/>
            <person name="Modesto M."/>
            <person name="Mattarelli P."/>
            <person name="Jiri K."/>
            <person name="van Sinderen D."/>
            <person name="Ventura M."/>
        </authorList>
    </citation>
    <scope>NUCLEOTIDE SEQUENCE [LARGE SCALE GENOMIC DNA]</scope>
    <source>
        <strain evidence="1 2">LMG 28769</strain>
    </source>
</reference>
<sequence length="461" mass="50626">MADVNVVADSTAQPPVNEISVNSLGLFDSIQVSRIQDNVETLIRSQPNKGVSNALAYDYEAKYGIPVQYHVTGLEENTSLASAWLGTANASTSTLSKDGTVIATNNILDPQGKTNHAFWSQGTYVAVQDTDGKWTYSVPAYDTADNSCFITPLSRDWTPPTLEDYVLVACFDDLVGLSLDKINFENNAGTLATGSNWRAVRCALSTSNTVHLAIGIGSGSTDTSTKSYKLVNWGVYSISDWQAMQSLDIDWFDGDTYALGSTSQFDILTDPVTLTPQYGWLIHPANPAKSMQLPRGRITGFTDIGRAANATRHDVMGASLPVYTINGSRHGMEFTLELKTKSFDEESMLWALLTDQVPILIDWLDADAQRLNMTPMFVQVGDVTQARFVQQIYVNSDSSYPDHWRTWQLPCIQVQSPAISQQTAVWTYLGLLNEQSSYLNVQAAYSTYADVQAHSLEASNV</sequence>
<comment type="caution">
    <text evidence="1">The sequence shown here is derived from an EMBL/GenBank/DDBJ whole genome shotgun (WGS) entry which is preliminary data.</text>
</comment>
<dbReference type="OrthoDB" id="3194616at2"/>
<dbReference type="EMBL" id="MWXA01000008">
    <property type="protein sequence ID" value="OZG65548.1"/>
    <property type="molecule type" value="Genomic_DNA"/>
</dbReference>
<protein>
    <submittedName>
        <fullName evidence="1">Uncharacterized protein</fullName>
    </submittedName>
</protein>
<organism evidence="1 2">
    <name type="scientific">Bifidobacterium aquikefiri</name>
    <dbReference type="NCBI Taxonomy" id="1653207"/>
    <lineage>
        <taxon>Bacteria</taxon>
        <taxon>Bacillati</taxon>
        <taxon>Actinomycetota</taxon>
        <taxon>Actinomycetes</taxon>
        <taxon>Bifidobacteriales</taxon>
        <taxon>Bifidobacteriaceae</taxon>
        <taxon>Bifidobacterium</taxon>
    </lineage>
</organism>
<keyword evidence="2" id="KW-1185">Reference proteome</keyword>
<evidence type="ECO:0000313" key="2">
    <source>
        <dbReference type="Proteomes" id="UP000216451"/>
    </source>
</evidence>
<evidence type="ECO:0000313" key="1">
    <source>
        <dbReference type="EMBL" id="OZG65548.1"/>
    </source>
</evidence>
<accession>A0A261G2D4</accession>
<name>A0A261G2D4_9BIFI</name>
<proteinExistence type="predicted"/>
<dbReference type="Proteomes" id="UP000216451">
    <property type="component" value="Unassembled WGS sequence"/>
</dbReference>
<dbReference type="GeneID" id="98296385"/>
<dbReference type="RefSeq" id="WP_094694782.1">
    <property type="nucleotide sequence ID" value="NZ_JBDNSV010000003.1"/>
</dbReference>
<gene>
    <name evidence="1" type="ORF">BAQU_1731</name>
</gene>